<evidence type="ECO:0000313" key="1">
    <source>
        <dbReference type="EMBL" id="MDR7346124.1"/>
    </source>
</evidence>
<organism evidence="1 2">
    <name type="scientific">Enteractinococcus fodinae</name>
    <dbReference type="NCBI Taxonomy" id="684663"/>
    <lineage>
        <taxon>Bacteria</taxon>
        <taxon>Bacillati</taxon>
        <taxon>Actinomycetota</taxon>
        <taxon>Actinomycetes</taxon>
        <taxon>Micrococcales</taxon>
        <taxon>Micrococcaceae</taxon>
    </lineage>
</organism>
<proteinExistence type="predicted"/>
<reference evidence="1 2" key="1">
    <citation type="submission" date="2023-07" db="EMBL/GenBank/DDBJ databases">
        <title>Sequencing the genomes of 1000 actinobacteria strains.</title>
        <authorList>
            <person name="Klenk H.-P."/>
        </authorList>
    </citation>
    <scope>NUCLEOTIDE SEQUENCE [LARGE SCALE GENOMIC DNA]</scope>
    <source>
        <strain evidence="1 2">DSM 22966</strain>
    </source>
</reference>
<evidence type="ECO:0000313" key="2">
    <source>
        <dbReference type="Proteomes" id="UP001183794"/>
    </source>
</evidence>
<comment type="caution">
    <text evidence="1">The sequence shown here is derived from an EMBL/GenBank/DDBJ whole genome shotgun (WGS) entry which is preliminary data.</text>
</comment>
<dbReference type="Proteomes" id="UP001183794">
    <property type="component" value="Unassembled WGS sequence"/>
</dbReference>
<protein>
    <submittedName>
        <fullName evidence="1">Uncharacterized protein</fullName>
    </submittedName>
</protein>
<accession>A0ABU2AXP4</accession>
<dbReference type="RefSeq" id="WP_310170651.1">
    <property type="nucleotide sequence ID" value="NZ_BAABHE010000002.1"/>
</dbReference>
<dbReference type="EMBL" id="JAVDYJ010000001">
    <property type="protein sequence ID" value="MDR7346124.1"/>
    <property type="molecule type" value="Genomic_DNA"/>
</dbReference>
<name>A0ABU2AXP4_9MICC</name>
<gene>
    <name evidence="1" type="ORF">J2S62_000381</name>
</gene>
<keyword evidence="2" id="KW-1185">Reference proteome</keyword>
<sequence>MTRSMPRPIRTVSVVDTRSVFTTIGIAWRTTQPTGQHQPSRSLRRALEHGELSPAAARPVHSQWRSGDGAESVVVSLPEDNVLEWVRHIEGLWLAFPVVHPVIAIAGSEDIVQQLHQAVGTPIPSAVPSATIPCAMRQTQQQGFTHTALRGPDASHQVGHAATLVALSALHEGPALSLQTALQRSGNYSRIDIRRTLEAATPAIQWAVTSEAKRSIETLETVAGLADELAHITSADPTEAIAYAQANLVRAWNAPTSLVQAMAQYEVMGWGGQLIANPDRSFDGVDDSLPDAFAGLLLPLTNVVDSRRSVLV</sequence>